<sequence length="334" mass="36620">MSVKTLLDPQVKSHFLKLSQAEVVSHLLTVQDGLTKYSENPAIVPPRTKVFTPRGDTMHMFMPVVDDVYCGVKTLGFNASSGLGFVGAITVLDPHTGLPRGVVDAKQVTGIRTALSSHIGLYKVKDKFADISKLHVTVFGTGLQAFWHSFVCAKIFSDKEIQLNVVYRSNKLNDEELLQSCSNVKTVNYVKGNSDQVADLCNNSHVIFGTLPTTDPSIFKRFFKESTHISFTYIGLIGSYQPHMHECDVELVSLFQEQGAKIIVDSKEHSLLEAGELITPGVEPSELIEIGQLESASDVKIEASIGSRSITLSKVVGLAIMDIVSAKKFVEDFE</sequence>
<dbReference type="EMBL" id="CCBQ010000047">
    <property type="protein sequence ID" value="CDO96399.1"/>
    <property type="molecule type" value="Genomic_DNA"/>
</dbReference>
<dbReference type="Gene3D" id="3.30.1780.10">
    <property type="entry name" value="ornithine cyclodeaminase, domain 1"/>
    <property type="match status" value="1"/>
</dbReference>
<dbReference type="InterPro" id="IPR036291">
    <property type="entry name" value="NAD(P)-bd_dom_sf"/>
</dbReference>
<dbReference type="OrthoDB" id="41492at2759"/>
<dbReference type="Proteomes" id="UP000031516">
    <property type="component" value="Unassembled WGS sequence"/>
</dbReference>
<dbReference type="Gene3D" id="3.40.50.720">
    <property type="entry name" value="NAD(P)-binding Rossmann-like Domain"/>
    <property type="match status" value="1"/>
</dbReference>
<evidence type="ECO:0000313" key="2">
    <source>
        <dbReference type="EMBL" id="CDO96399.1"/>
    </source>
</evidence>
<dbReference type="GO" id="GO:0005737">
    <property type="term" value="C:cytoplasm"/>
    <property type="evidence" value="ECO:0007669"/>
    <property type="project" value="TreeGrafter"/>
</dbReference>
<name>A0A0A8LDE0_9SACH</name>
<dbReference type="InterPro" id="IPR003462">
    <property type="entry name" value="ODC_Mu_crystall"/>
</dbReference>
<evidence type="ECO:0000313" key="3">
    <source>
        <dbReference type="Proteomes" id="UP000031516"/>
    </source>
</evidence>
<comment type="caution">
    <text evidence="2">The sequence shown here is derived from an EMBL/GenBank/DDBJ whole genome shotgun (WGS) entry which is preliminary data.</text>
</comment>
<dbReference type="Pfam" id="PF02423">
    <property type="entry name" value="OCD_Mu_crystall"/>
    <property type="match status" value="1"/>
</dbReference>
<accession>A0A0A8LDE0</accession>
<dbReference type="PANTHER" id="PTHR13812:SF19">
    <property type="entry name" value="KETIMINE REDUCTASE MU-CRYSTALLIN"/>
    <property type="match status" value="1"/>
</dbReference>
<proteinExistence type="inferred from homology"/>
<comment type="similarity">
    <text evidence="1">Belongs to the ornithine cyclodeaminase/mu-crystallin family.</text>
</comment>
<protein>
    <submittedName>
        <fullName evidence="2">WGS project CCBQ000000000 data, contig 00058</fullName>
    </submittedName>
</protein>
<dbReference type="AlphaFoldDB" id="A0A0A8LDE0"/>
<reference evidence="2 3" key="1">
    <citation type="submission" date="2014-03" db="EMBL/GenBank/DDBJ databases">
        <title>The genome of Kluyveromyces dobzhanskii.</title>
        <authorList>
            <person name="Nystedt B."/>
            <person name="Astrom S."/>
        </authorList>
    </citation>
    <scope>NUCLEOTIDE SEQUENCE [LARGE SCALE GENOMIC DNA]</scope>
    <source>
        <strain evidence="2 3">CBS 2104</strain>
    </source>
</reference>
<keyword evidence="3" id="KW-1185">Reference proteome</keyword>
<gene>
    <name evidence="2" type="ORF">KLDO_g4604</name>
</gene>
<organism evidence="2 3">
    <name type="scientific">Kluyveromyces dobzhanskii CBS 2104</name>
    <dbReference type="NCBI Taxonomy" id="1427455"/>
    <lineage>
        <taxon>Eukaryota</taxon>
        <taxon>Fungi</taxon>
        <taxon>Dikarya</taxon>
        <taxon>Ascomycota</taxon>
        <taxon>Saccharomycotina</taxon>
        <taxon>Saccharomycetes</taxon>
        <taxon>Saccharomycetales</taxon>
        <taxon>Saccharomycetaceae</taxon>
        <taxon>Kluyveromyces</taxon>
    </lineage>
</organism>
<evidence type="ECO:0000256" key="1">
    <source>
        <dbReference type="ARBA" id="ARBA00008903"/>
    </source>
</evidence>
<dbReference type="PANTHER" id="PTHR13812">
    <property type="entry name" value="KETIMINE REDUCTASE MU-CRYSTALLIN"/>
    <property type="match status" value="1"/>
</dbReference>
<dbReference type="InterPro" id="IPR023401">
    <property type="entry name" value="ODC_N"/>
</dbReference>
<dbReference type="SUPFAM" id="SSF51735">
    <property type="entry name" value="NAD(P)-binding Rossmann-fold domains"/>
    <property type="match status" value="1"/>
</dbReference>